<dbReference type="AlphaFoldDB" id="A0A517L0P8"/>
<proteinExistence type="predicted"/>
<gene>
    <name evidence="1" type="ORF">FKW77_000567</name>
</gene>
<evidence type="ECO:0000313" key="2">
    <source>
        <dbReference type="Proteomes" id="UP000316270"/>
    </source>
</evidence>
<dbReference type="Proteomes" id="UP000316270">
    <property type="component" value="Chromosome 3"/>
</dbReference>
<sequence>MEHGLDAFTRIFRKRSREQFDTDRDIGTKREPRPLFDTALDLCPRSISCSTTISIDARFSVDRTSIPALDQDPCGPSPGLGDDYIPLDDVAEDETDEDCGFFEGSLRTISQHSTSQAGPLLLSPAHNLTFGSAKMDCAVSLAAGRDEGAGEDGSCDDVQTDFTSGGQYKVKLVEELSFFGIAAFEKTYEVDIDYMSRDARHSRVCWRKRPSEFRRACTRDRFKRGVNGMQQPVLAG</sequence>
<protein>
    <submittedName>
        <fullName evidence="1">Uncharacterized protein</fullName>
    </submittedName>
</protein>
<dbReference type="OrthoDB" id="10636891at2759"/>
<evidence type="ECO:0000313" key="1">
    <source>
        <dbReference type="EMBL" id="QDS69207.1"/>
    </source>
</evidence>
<keyword evidence="2" id="KW-1185">Reference proteome</keyword>
<organism evidence="1 2">
    <name type="scientific">Venturia effusa</name>
    <dbReference type="NCBI Taxonomy" id="50376"/>
    <lineage>
        <taxon>Eukaryota</taxon>
        <taxon>Fungi</taxon>
        <taxon>Dikarya</taxon>
        <taxon>Ascomycota</taxon>
        <taxon>Pezizomycotina</taxon>
        <taxon>Dothideomycetes</taxon>
        <taxon>Pleosporomycetidae</taxon>
        <taxon>Venturiales</taxon>
        <taxon>Venturiaceae</taxon>
        <taxon>Venturia</taxon>
    </lineage>
</organism>
<name>A0A517L0P8_9PEZI</name>
<reference evidence="1 2" key="1">
    <citation type="submission" date="2019-07" db="EMBL/GenBank/DDBJ databases">
        <title>Finished genome of Venturia effusa.</title>
        <authorList>
            <person name="Young C.A."/>
            <person name="Cox M.P."/>
            <person name="Ganley A.R.D."/>
            <person name="David W.J."/>
        </authorList>
    </citation>
    <scope>NUCLEOTIDE SEQUENCE [LARGE SCALE GENOMIC DNA]</scope>
    <source>
        <strain evidence="2">albino</strain>
    </source>
</reference>
<accession>A0A517L0P8</accession>
<dbReference type="EMBL" id="CP042187">
    <property type="protein sequence ID" value="QDS69207.1"/>
    <property type="molecule type" value="Genomic_DNA"/>
</dbReference>